<dbReference type="RefSeq" id="WP_281931194.1">
    <property type="nucleotide sequence ID" value="NZ_AP027142.1"/>
</dbReference>
<evidence type="ECO:0000313" key="2">
    <source>
        <dbReference type="Proteomes" id="UP001317629"/>
    </source>
</evidence>
<organism evidence="1 2">
    <name type="scientific">Methylocystis iwaonis</name>
    <dbReference type="NCBI Taxonomy" id="2885079"/>
    <lineage>
        <taxon>Bacteria</taxon>
        <taxon>Pseudomonadati</taxon>
        <taxon>Pseudomonadota</taxon>
        <taxon>Alphaproteobacteria</taxon>
        <taxon>Hyphomicrobiales</taxon>
        <taxon>Methylocystaceae</taxon>
        <taxon>Methylocystis</taxon>
    </lineage>
</organism>
<accession>A0ABM8E6W0</accession>
<protein>
    <recommendedName>
        <fullName evidence="3">CopG family transcriptional regulator</fullName>
    </recommendedName>
</protein>
<name>A0ABM8E6W0_9HYPH</name>
<evidence type="ECO:0000313" key="1">
    <source>
        <dbReference type="EMBL" id="BDV33694.1"/>
    </source>
</evidence>
<reference evidence="1 2" key="1">
    <citation type="journal article" date="2023" name="Int. J. Syst. Evol. Microbiol.">
        <title>Methylocystis iwaonis sp. nov., a type II methane-oxidizing bacterium from surface soil of a rice paddy field in Japan, and emended description of the genus Methylocystis (ex Whittenbury et al. 1970) Bowman et al. 1993.</title>
        <authorList>
            <person name="Kaise H."/>
            <person name="Sawadogo J.B."/>
            <person name="Alam M.S."/>
            <person name="Ueno C."/>
            <person name="Dianou D."/>
            <person name="Shinjo R."/>
            <person name="Asakawa S."/>
        </authorList>
    </citation>
    <scope>NUCLEOTIDE SEQUENCE [LARGE SCALE GENOMIC DNA]</scope>
    <source>
        <strain evidence="1 2">SS37A-Re</strain>
    </source>
</reference>
<sequence>MERGLEFSVEALALYIRSWLTATPPLPEGAQAAAQAKGESFIEAA</sequence>
<evidence type="ECO:0008006" key="3">
    <source>
        <dbReference type="Google" id="ProtNLM"/>
    </source>
</evidence>
<proteinExistence type="predicted"/>
<dbReference type="Proteomes" id="UP001317629">
    <property type="component" value="Chromosome"/>
</dbReference>
<dbReference type="EMBL" id="AP027142">
    <property type="protein sequence ID" value="BDV33694.1"/>
    <property type="molecule type" value="Genomic_DNA"/>
</dbReference>
<gene>
    <name evidence="1" type="ORF">SS37A_12230</name>
</gene>
<keyword evidence="2" id="KW-1185">Reference proteome</keyword>